<reference evidence="6 7" key="1">
    <citation type="submission" date="2019-11" db="EMBL/GenBank/DDBJ databases">
        <authorList>
            <person name="Li X.-J."/>
            <person name="Feng X.-M."/>
        </authorList>
    </citation>
    <scope>NUCLEOTIDE SEQUENCE [LARGE SCALE GENOMIC DNA]</scope>
    <source>
        <strain evidence="6 7">XMNu-373</strain>
    </source>
</reference>
<keyword evidence="1" id="KW-0678">Repressor</keyword>
<keyword evidence="7" id="KW-1185">Reference proteome</keyword>
<dbReference type="SUPFAM" id="SSF47413">
    <property type="entry name" value="lambda repressor-like DNA-binding domains"/>
    <property type="match status" value="1"/>
</dbReference>
<evidence type="ECO:0000256" key="3">
    <source>
        <dbReference type="ARBA" id="ARBA00023125"/>
    </source>
</evidence>
<keyword evidence="3 6" id="KW-0238">DNA-binding</keyword>
<evidence type="ECO:0000313" key="7">
    <source>
        <dbReference type="Proteomes" id="UP000460435"/>
    </source>
</evidence>
<dbReference type="Gene3D" id="3.40.50.2300">
    <property type="match status" value="2"/>
</dbReference>
<accession>A0A7K3M9E5</accession>
<dbReference type="PANTHER" id="PTHR30146:SF148">
    <property type="entry name" value="HTH-TYPE TRANSCRIPTIONAL REPRESSOR PURR-RELATED"/>
    <property type="match status" value="1"/>
</dbReference>
<proteinExistence type="predicted"/>
<evidence type="ECO:0000256" key="2">
    <source>
        <dbReference type="ARBA" id="ARBA00023015"/>
    </source>
</evidence>
<dbReference type="GO" id="GO:0000976">
    <property type="term" value="F:transcription cis-regulatory region binding"/>
    <property type="evidence" value="ECO:0007669"/>
    <property type="project" value="TreeGrafter"/>
</dbReference>
<evidence type="ECO:0000256" key="4">
    <source>
        <dbReference type="ARBA" id="ARBA00023163"/>
    </source>
</evidence>
<dbReference type="SMART" id="SM00354">
    <property type="entry name" value="HTH_LACI"/>
    <property type="match status" value="1"/>
</dbReference>
<dbReference type="AlphaFoldDB" id="A0A7K3M9E5"/>
<organism evidence="6 7">
    <name type="scientific">Phytoactinopolyspora mesophila</name>
    <dbReference type="NCBI Taxonomy" id="2650750"/>
    <lineage>
        <taxon>Bacteria</taxon>
        <taxon>Bacillati</taxon>
        <taxon>Actinomycetota</taxon>
        <taxon>Actinomycetes</taxon>
        <taxon>Jiangellales</taxon>
        <taxon>Jiangellaceae</taxon>
        <taxon>Phytoactinopolyspora</taxon>
    </lineage>
</organism>
<keyword evidence="4" id="KW-0804">Transcription</keyword>
<dbReference type="Gene3D" id="1.10.260.40">
    <property type="entry name" value="lambda repressor-like DNA-binding domains"/>
    <property type="match status" value="1"/>
</dbReference>
<evidence type="ECO:0000313" key="6">
    <source>
        <dbReference type="EMBL" id="NDL59038.1"/>
    </source>
</evidence>
<sequence length="370" mass="39514">MVRCGRALLRLGVWNFDSALNRYSLILLPSRGSRLSEGGPMAHPPSIKDVAREAGVSPTLASFALNGREGVGEKTRQRILAVAAELGYRGNPYARALRTGSSNSFGLLIRNLGNPIFLDVIAGAQEAAIESETTVLVADSDYSFDRERQHIERFAANRVDGLAIAPVGPGESVELWHELRPGAPTVVLYATAQGLDNVIRVGPDARRAVRLAVEHLVEYGHRDIAFLTAPPELMADHDRLAELEVVCAELGITPRPVATLLNLTAVTERTTKLLSGPGAPTAVITNSDYTAHGVYLAARECGLVIGRDLSVVGHDDLPTAALLDPPLTTITMDGRALGRALVARLRQSDQTDHAESVGLVVRRSTGPAPS</sequence>
<dbReference type="Pfam" id="PF00356">
    <property type="entry name" value="LacI"/>
    <property type="match status" value="1"/>
</dbReference>
<dbReference type="InterPro" id="IPR046335">
    <property type="entry name" value="LacI/GalR-like_sensor"/>
</dbReference>
<dbReference type="PANTHER" id="PTHR30146">
    <property type="entry name" value="LACI-RELATED TRANSCRIPTIONAL REPRESSOR"/>
    <property type="match status" value="1"/>
</dbReference>
<dbReference type="GO" id="GO:0003700">
    <property type="term" value="F:DNA-binding transcription factor activity"/>
    <property type="evidence" value="ECO:0007669"/>
    <property type="project" value="TreeGrafter"/>
</dbReference>
<gene>
    <name evidence="6" type="ORF">F7O44_18385</name>
</gene>
<evidence type="ECO:0000256" key="1">
    <source>
        <dbReference type="ARBA" id="ARBA00022491"/>
    </source>
</evidence>
<dbReference type="CDD" id="cd01392">
    <property type="entry name" value="HTH_LacI"/>
    <property type="match status" value="1"/>
</dbReference>
<evidence type="ECO:0000259" key="5">
    <source>
        <dbReference type="PROSITE" id="PS50932"/>
    </source>
</evidence>
<feature type="domain" description="HTH lacI-type" evidence="5">
    <location>
        <begin position="45"/>
        <end position="99"/>
    </location>
</feature>
<dbReference type="InterPro" id="IPR010982">
    <property type="entry name" value="Lambda_DNA-bd_dom_sf"/>
</dbReference>
<dbReference type="InterPro" id="IPR000843">
    <property type="entry name" value="HTH_LacI"/>
</dbReference>
<comment type="caution">
    <text evidence="6">The sequence shown here is derived from an EMBL/GenBank/DDBJ whole genome shotgun (WGS) entry which is preliminary data.</text>
</comment>
<dbReference type="CDD" id="cd06267">
    <property type="entry name" value="PBP1_LacI_sugar_binding-like"/>
    <property type="match status" value="1"/>
</dbReference>
<protein>
    <submittedName>
        <fullName evidence="6">LacI family DNA-binding transcriptional regulator</fullName>
    </submittedName>
</protein>
<keyword evidence="2" id="KW-0805">Transcription regulation</keyword>
<dbReference type="InterPro" id="IPR028082">
    <property type="entry name" value="Peripla_BP_I"/>
</dbReference>
<name>A0A7K3M9E5_9ACTN</name>
<dbReference type="EMBL" id="WLZY01000006">
    <property type="protein sequence ID" value="NDL59038.1"/>
    <property type="molecule type" value="Genomic_DNA"/>
</dbReference>
<dbReference type="Pfam" id="PF13377">
    <property type="entry name" value="Peripla_BP_3"/>
    <property type="match status" value="1"/>
</dbReference>
<dbReference type="PROSITE" id="PS50932">
    <property type="entry name" value="HTH_LACI_2"/>
    <property type="match status" value="1"/>
</dbReference>
<dbReference type="SUPFAM" id="SSF53822">
    <property type="entry name" value="Periplasmic binding protein-like I"/>
    <property type="match status" value="1"/>
</dbReference>
<dbReference type="Proteomes" id="UP000460435">
    <property type="component" value="Unassembled WGS sequence"/>
</dbReference>